<dbReference type="GO" id="GO:0012505">
    <property type="term" value="C:endomembrane system"/>
    <property type="evidence" value="ECO:0007669"/>
    <property type="project" value="UniProtKB-SubCell"/>
</dbReference>
<gene>
    <name evidence="7" type="ORF">BSP0115_LOCUS17156</name>
</gene>
<evidence type="ECO:0000256" key="6">
    <source>
        <dbReference type="SAM" id="Phobius"/>
    </source>
</evidence>
<dbReference type="InterPro" id="IPR008217">
    <property type="entry name" value="Ccc1_fam"/>
</dbReference>
<dbReference type="PANTHER" id="PTHR31851">
    <property type="entry name" value="FE(2+)/MN(2+) TRANSPORTER PCL1"/>
    <property type="match status" value="1"/>
</dbReference>
<reference evidence="7" key="1">
    <citation type="submission" date="2021-01" db="EMBL/GenBank/DDBJ databases">
        <authorList>
            <person name="Corre E."/>
            <person name="Pelletier E."/>
            <person name="Niang G."/>
            <person name="Scheremetjew M."/>
            <person name="Finn R."/>
            <person name="Kale V."/>
            <person name="Holt S."/>
            <person name="Cochrane G."/>
            <person name="Meng A."/>
            <person name="Brown T."/>
            <person name="Cohen L."/>
        </authorList>
    </citation>
    <scope>NUCLEOTIDE SEQUENCE</scope>
    <source>
        <strain evidence="7">Ms1</strain>
    </source>
</reference>
<keyword evidence="3 6" id="KW-0812">Transmembrane</keyword>
<comment type="similarity">
    <text evidence="2">Belongs to the CCC1 family.</text>
</comment>
<sequence length="284" mass="30386">MSEGAEYKSVAMRDLGAARKAYEAGDAEASRAAHAARVVGSPETHSKAGGHIKSVVFGGLDGIITTFAVVAGAVGGGLSVDVILILGFSSVFADALSMGVGDALSSKAENEFIMLERSREEWELENDKEGEVQEMVDLYTSKGMKEEDAREVITRMAKYPDFFVDVMMVEELELQVPDPDDNPIWDGLVTFCSFVVFGTVPLLGYVAFSSLQLTVTALFGIACFLTACTLFGLGMVKSQFTKMTWYRSGLEVLVLGSCTAMVAYFIGWFVESVTLSGGGVGGLH</sequence>
<organism evidence="7">
    <name type="scientific">Bicosoecida sp. CB-2014</name>
    <dbReference type="NCBI Taxonomy" id="1486930"/>
    <lineage>
        <taxon>Eukaryota</taxon>
        <taxon>Sar</taxon>
        <taxon>Stramenopiles</taxon>
        <taxon>Bigyra</taxon>
        <taxon>Opalozoa</taxon>
        <taxon>Bicosoecida</taxon>
    </lineage>
</organism>
<name>A0A7S1CNE0_9STRA</name>
<evidence type="ECO:0000256" key="4">
    <source>
        <dbReference type="ARBA" id="ARBA00022989"/>
    </source>
</evidence>
<evidence type="ECO:0000256" key="5">
    <source>
        <dbReference type="ARBA" id="ARBA00023136"/>
    </source>
</evidence>
<dbReference type="GO" id="GO:0005384">
    <property type="term" value="F:manganese ion transmembrane transporter activity"/>
    <property type="evidence" value="ECO:0007669"/>
    <property type="project" value="InterPro"/>
</dbReference>
<dbReference type="Pfam" id="PF01988">
    <property type="entry name" value="VIT1"/>
    <property type="match status" value="1"/>
</dbReference>
<dbReference type="EMBL" id="HBFS01025582">
    <property type="protein sequence ID" value="CAD8923893.1"/>
    <property type="molecule type" value="Transcribed_RNA"/>
</dbReference>
<protein>
    <submittedName>
        <fullName evidence="7">Uncharacterized protein</fullName>
    </submittedName>
</protein>
<feature type="transmembrane region" description="Helical" evidence="6">
    <location>
        <begin position="248"/>
        <end position="270"/>
    </location>
</feature>
<dbReference type="AlphaFoldDB" id="A0A7S1CNE0"/>
<proteinExistence type="inferred from homology"/>
<evidence type="ECO:0000256" key="3">
    <source>
        <dbReference type="ARBA" id="ARBA00022692"/>
    </source>
</evidence>
<keyword evidence="5 6" id="KW-0472">Membrane</keyword>
<feature type="transmembrane region" description="Helical" evidence="6">
    <location>
        <begin position="188"/>
        <end position="208"/>
    </location>
</feature>
<evidence type="ECO:0000313" key="7">
    <source>
        <dbReference type="EMBL" id="CAD8923893.1"/>
    </source>
</evidence>
<accession>A0A7S1CNE0</accession>
<dbReference type="GO" id="GO:0030026">
    <property type="term" value="P:intracellular manganese ion homeostasis"/>
    <property type="evidence" value="ECO:0007669"/>
    <property type="project" value="InterPro"/>
</dbReference>
<evidence type="ECO:0000256" key="2">
    <source>
        <dbReference type="ARBA" id="ARBA00007049"/>
    </source>
</evidence>
<evidence type="ECO:0000256" key="1">
    <source>
        <dbReference type="ARBA" id="ARBA00004127"/>
    </source>
</evidence>
<keyword evidence="4 6" id="KW-1133">Transmembrane helix</keyword>
<comment type="subcellular location">
    <subcellularLocation>
        <location evidence="1">Endomembrane system</location>
        <topology evidence="1">Multi-pass membrane protein</topology>
    </subcellularLocation>
</comment>
<feature type="transmembrane region" description="Helical" evidence="6">
    <location>
        <begin position="214"/>
        <end position="236"/>
    </location>
</feature>